<dbReference type="RefSeq" id="XP_013335781.1">
    <property type="nucleotide sequence ID" value="XM_013480327.1"/>
</dbReference>
<gene>
    <name evidence="1" type="ORF">EMWEY_00020090</name>
</gene>
<dbReference type="AlphaFoldDB" id="U6M7U4"/>
<organism evidence="1 2">
    <name type="scientific">Eimeria maxima</name>
    <name type="common">Coccidian parasite</name>
    <dbReference type="NCBI Taxonomy" id="5804"/>
    <lineage>
        <taxon>Eukaryota</taxon>
        <taxon>Sar</taxon>
        <taxon>Alveolata</taxon>
        <taxon>Apicomplexa</taxon>
        <taxon>Conoidasida</taxon>
        <taxon>Coccidia</taxon>
        <taxon>Eucoccidiorida</taxon>
        <taxon>Eimeriorina</taxon>
        <taxon>Eimeriidae</taxon>
        <taxon>Eimeria</taxon>
    </lineage>
</organism>
<proteinExistence type="predicted"/>
<dbReference type="OrthoDB" id="10663437at2759"/>
<evidence type="ECO:0000313" key="2">
    <source>
        <dbReference type="Proteomes" id="UP000030763"/>
    </source>
</evidence>
<reference evidence="1" key="1">
    <citation type="submission" date="2013-10" db="EMBL/GenBank/DDBJ databases">
        <title>Genomic analysis of the causative agents of coccidiosis in chickens.</title>
        <authorList>
            <person name="Reid A.J."/>
            <person name="Blake D."/>
            <person name="Billington K."/>
            <person name="Browne H."/>
            <person name="Dunn M."/>
            <person name="Hung S."/>
            <person name="Kawahara F."/>
            <person name="Miranda-Saavedra D."/>
            <person name="Mourier T."/>
            <person name="Nagra H."/>
            <person name="Otto T.D."/>
            <person name="Rawlings N."/>
            <person name="Sanchez A."/>
            <person name="Sanders M."/>
            <person name="Subramaniam C."/>
            <person name="Tay Y."/>
            <person name="Dear P."/>
            <person name="Doerig C."/>
            <person name="Gruber A."/>
            <person name="Parkinson J."/>
            <person name="Shirley M."/>
            <person name="Wan K.L."/>
            <person name="Berriman M."/>
            <person name="Tomley F."/>
            <person name="Pain A."/>
        </authorList>
    </citation>
    <scope>NUCLEOTIDE SEQUENCE [LARGE SCALE GENOMIC DNA]</scope>
    <source>
        <strain evidence="1">Weybridge</strain>
    </source>
</reference>
<dbReference type="EMBL" id="HG720113">
    <property type="protein sequence ID" value="CDJ59133.1"/>
    <property type="molecule type" value="Genomic_DNA"/>
</dbReference>
<protein>
    <submittedName>
        <fullName evidence="1">Uncharacterized protein</fullName>
    </submittedName>
</protein>
<keyword evidence="2" id="KW-1185">Reference proteome</keyword>
<accession>U6M7U4</accession>
<sequence length="194" mass="19667">MGLNKKLQQLRHSAAAAAAVRRFIVKDSVEQRIAQLHKTRIASKTPSEALLCERLSLEDLHELLQIGRKEAAANPAAAASPAAAAAAAARAEAPAASTAAGAAAAAEAFCGERSLECLAADPQAGDYTAAETTGTGAETTTDAIPSTAAGSSALRLLQGVSGTQEVDQEARWSEAAAAAASDKADALQSFLEDV</sequence>
<reference evidence="1" key="2">
    <citation type="submission" date="2013-10" db="EMBL/GenBank/DDBJ databases">
        <authorList>
            <person name="Aslett M."/>
        </authorList>
    </citation>
    <scope>NUCLEOTIDE SEQUENCE [LARGE SCALE GENOMIC DNA]</scope>
    <source>
        <strain evidence="1">Weybridge</strain>
    </source>
</reference>
<dbReference type="Proteomes" id="UP000030763">
    <property type="component" value="Unassembled WGS sequence"/>
</dbReference>
<name>U6M7U4_EIMMA</name>
<dbReference type="VEuPathDB" id="ToxoDB:EMWEY_00020090"/>
<dbReference type="GeneID" id="25335995"/>
<evidence type="ECO:0000313" key="1">
    <source>
        <dbReference type="EMBL" id="CDJ59133.1"/>
    </source>
</evidence>